<comment type="caution">
    <text evidence="2">The sequence shown here is derived from an EMBL/GenBank/DDBJ whole genome shotgun (WGS) entry which is preliminary data.</text>
</comment>
<name>A0ABW8CVJ4_STRBI</name>
<evidence type="ECO:0000313" key="3">
    <source>
        <dbReference type="Proteomes" id="UP001614391"/>
    </source>
</evidence>
<organism evidence="2 3">
    <name type="scientific">Streptomyces bikiniensis</name>
    <dbReference type="NCBI Taxonomy" id="1896"/>
    <lineage>
        <taxon>Bacteria</taxon>
        <taxon>Bacillati</taxon>
        <taxon>Actinomycetota</taxon>
        <taxon>Actinomycetes</taxon>
        <taxon>Kitasatosporales</taxon>
        <taxon>Streptomycetaceae</taxon>
        <taxon>Streptomyces</taxon>
    </lineage>
</organism>
<dbReference type="Proteomes" id="UP001614391">
    <property type="component" value="Unassembled WGS sequence"/>
</dbReference>
<proteinExistence type="predicted"/>
<dbReference type="RefSeq" id="WP_399615687.1">
    <property type="nucleotide sequence ID" value="NZ_JBITYT010000007.1"/>
</dbReference>
<reference evidence="2 3" key="1">
    <citation type="submission" date="2024-10" db="EMBL/GenBank/DDBJ databases">
        <title>The Natural Products Discovery Center: Release of the First 8490 Sequenced Strains for Exploring Actinobacteria Biosynthetic Diversity.</title>
        <authorList>
            <person name="Kalkreuter E."/>
            <person name="Kautsar S.A."/>
            <person name="Yang D."/>
            <person name="Bader C.D."/>
            <person name="Teijaro C.N."/>
            <person name="Fluegel L."/>
            <person name="Davis C.M."/>
            <person name="Simpson J.R."/>
            <person name="Lauterbach L."/>
            <person name="Steele A.D."/>
            <person name="Gui C."/>
            <person name="Meng S."/>
            <person name="Li G."/>
            <person name="Viehrig K."/>
            <person name="Ye F."/>
            <person name="Su P."/>
            <person name="Kiefer A.F."/>
            <person name="Nichols A."/>
            <person name="Cepeda A.J."/>
            <person name="Yan W."/>
            <person name="Fan B."/>
            <person name="Jiang Y."/>
            <person name="Adhikari A."/>
            <person name="Zheng C.-J."/>
            <person name="Schuster L."/>
            <person name="Cowan T.M."/>
            <person name="Smanski M.J."/>
            <person name="Chevrette M.G."/>
            <person name="De Carvalho L.P.S."/>
            <person name="Shen B."/>
        </authorList>
    </citation>
    <scope>NUCLEOTIDE SEQUENCE [LARGE SCALE GENOMIC DNA]</scope>
    <source>
        <strain evidence="2 3">NPDC053346</strain>
    </source>
</reference>
<keyword evidence="3" id="KW-1185">Reference proteome</keyword>
<evidence type="ECO:0008006" key="4">
    <source>
        <dbReference type="Google" id="ProtNLM"/>
    </source>
</evidence>
<protein>
    <recommendedName>
        <fullName evidence="4">Transposase</fullName>
    </recommendedName>
</protein>
<dbReference type="EMBL" id="JBITYT010000007">
    <property type="protein sequence ID" value="MFI9121177.1"/>
    <property type="molecule type" value="Genomic_DNA"/>
</dbReference>
<accession>A0ABW8CVJ4</accession>
<evidence type="ECO:0000313" key="2">
    <source>
        <dbReference type="EMBL" id="MFI9121177.1"/>
    </source>
</evidence>
<gene>
    <name evidence="2" type="ORF">ACIGW0_17495</name>
</gene>
<evidence type="ECO:0000256" key="1">
    <source>
        <dbReference type="SAM" id="MobiDB-lite"/>
    </source>
</evidence>
<feature type="region of interest" description="Disordered" evidence="1">
    <location>
        <begin position="50"/>
        <end position="82"/>
    </location>
</feature>
<sequence>MREQGRLRTAELEPAERAALDQGVTVRRGQGCTLRVTAVPTVHRRLLDRCRPLDGTRGTPAQRKARREYKNRASALEPGPRR</sequence>